<dbReference type="AlphaFoldDB" id="A0A6A4X3C6"/>
<dbReference type="PANTHER" id="PTHR44755">
    <property type="entry name" value="NATRIURETIC PEPTIDE RECEPTOR 3-RELATED"/>
    <property type="match status" value="1"/>
</dbReference>
<dbReference type="PANTHER" id="PTHR44755:SF8">
    <property type="entry name" value="RECEPTOR LIGAND BINDING REGION DOMAIN-CONTAINING PROTEIN"/>
    <property type="match status" value="1"/>
</dbReference>
<dbReference type="GO" id="GO:0017046">
    <property type="term" value="F:peptide hormone binding"/>
    <property type="evidence" value="ECO:0007669"/>
    <property type="project" value="TreeGrafter"/>
</dbReference>
<evidence type="ECO:0000313" key="7">
    <source>
        <dbReference type="Proteomes" id="UP000440578"/>
    </source>
</evidence>
<dbReference type="OrthoDB" id="5984008at2759"/>
<gene>
    <name evidence="6" type="primary">GCY</name>
    <name evidence="6" type="ORF">FJT64_015310</name>
</gene>
<reference evidence="6 7" key="1">
    <citation type="submission" date="2019-07" db="EMBL/GenBank/DDBJ databases">
        <title>Draft genome assembly of a fouling barnacle, Amphibalanus amphitrite (Darwin, 1854): The first reference genome for Thecostraca.</title>
        <authorList>
            <person name="Kim W."/>
        </authorList>
    </citation>
    <scope>NUCLEOTIDE SEQUENCE [LARGE SCALE GENOMIC DNA]</scope>
    <source>
        <strain evidence="6">SNU_AA5</strain>
        <tissue evidence="6">Soma without cirri and trophi</tissue>
    </source>
</reference>
<accession>A0A6A4X3C6</accession>
<dbReference type="Proteomes" id="UP000440578">
    <property type="component" value="Unassembled WGS sequence"/>
</dbReference>
<protein>
    <submittedName>
        <fullName evidence="6">Resact receptor</fullName>
    </submittedName>
</protein>
<dbReference type="InterPro" id="IPR028082">
    <property type="entry name" value="Peripla_BP_I"/>
</dbReference>
<comment type="subcellular location">
    <subcellularLocation>
        <location evidence="1">Membrane</location>
    </subcellularLocation>
</comment>
<dbReference type="Gene3D" id="3.40.50.2300">
    <property type="match status" value="1"/>
</dbReference>
<keyword evidence="2" id="KW-0812">Transmembrane</keyword>
<keyword evidence="4" id="KW-0472">Membrane</keyword>
<dbReference type="GO" id="GO:0007165">
    <property type="term" value="P:signal transduction"/>
    <property type="evidence" value="ECO:0007669"/>
    <property type="project" value="TreeGrafter"/>
</dbReference>
<dbReference type="InterPro" id="IPR052612">
    <property type="entry name" value="ANP_Clearance_Receptor"/>
</dbReference>
<feature type="domain" description="Receptor ligand binding region" evidence="5">
    <location>
        <begin position="25"/>
        <end position="136"/>
    </location>
</feature>
<evidence type="ECO:0000256" key="3">
    <source>
        <dbReference type="ARBA" id="ARBA00022989"/>
    </source>
</evidence>
<organism evidence="6 7">
    <name type="scientific">Amphibalanus amphitrite</name>
    <name type="common">Striped barnacle</name>
    <name type="synonym">Balanus amphitrite</name>
    <dbReference type="NCBI Taxonomy" id="1232801"/>
    <lineage>
        <taxon>Eukaryota</taxon>
        <taxon>Metazoa</taxon>
        <taxon>Ecdysozoa</taxon>
        <taxon>Arthropoda</taxon>
        <taxon>Crustacea</taxon>
        <taxon>Multicrustacea</taxon>
        <taxon>Cirripedia</taxon>
        <taxon>Thoracica</taxon>
        <taxon>Thoracicalcarea</taxon>
        <taxon>Balanomorpha</taxon>
        <taxon>Balanoidea</taxon>
        <taxon>Balanidae</taxon>
        <taxon>Amphibalaninae</taxon>
        <taxon>Amphibalanus</taxon>
    </lineage>
</organism>
<evidence type="ECO:0000256" key="4">
    <source>
        <dbReference type="ARBA" id="ARBA00023136"/>
    </source>
</evidence>
<evidence type="ECO:0000313" key="6">
    <source>
        <dbReference type="EMBL" id="KAF0314206.1"/>
    </source>
</evidence>
<dbReference type="GO" id="GO:0016020">
    <property type="term" value="C:membrane"/>
    <property type="evidence" value="ECO:0007669"/>
    <property type="project" value="UniProtKB-SubCell"/>
</dbReference>
<comment type="caution">
    <text evidence="6">The sequence shown here is derived from an EMBL/GenBank/DDBJ whole genome shotgun (WGS) entry which is preliminary data.</text>
</comment>
<keyword evidence="7" id="KW-1185">Reference proteome</keyword>
<dbReference type="InterPro" id="IPR001828">
    <property type="entry name" value="ANF_lig-bd_rcpt"/>
</dbReference>
<proteinExistence type="predicted"/>
<keyword evidence="3" id="KW-1133">Transmembrane helix</keyword>
<dbReference type="SUPFAM" id="SSF53822">
    <property type="entry name" value="Periplasmic binding protein-like I"/>
    <property type="match status" value="1"/>
</dbReference>
<keyword evidence="6" id="KW-0675">Receptor</keyword>
<evidence type="ECO:0000256" key="2">
    <source>
        <dbReference type="ARBA" id="ARBA00022692"/>
    </source>
</evidence>
<dbReference type="GO" id="GO:0038023">
    <property type="term" value="F:signaling receptor activity"/>
    <property type="evidence" value="ECO:0007669"/>
    <property type="project" value="TreeGrafter"/>
</dbReference>
<evidence type="ECO:0000256" key="1">
    <source>
        <dbReference type="ARBA" id="ARBA00004370"/>
    </source>
</evidence>
<dbReference type="EMBL" id="VIIS01000039">
    <property type="protein sequence ID" value="KAF0314206.1"/>
    <property type="molecule type" value="Genomic_DNA"/>
</dbReference>
<evidence type="ECO:0000259" key="5">
    <source>
        <dbReference type="Pfam" id="PF01094"/>
    </source>
</evidence>
<sequence length="143" mass="16355">MHPDPKRTPWSELNDVSVTPNDVTASLGHELDFEVAETYGLETESLRQVVRLYNKNVTVYIGPQETCVHEGRMAASLNLPMISYFCTNYETSNKRLFPTFARTRPPDTQVSKSVLSLLLRYKWMQVAFFYKDSAGKLVLLKTC</sequence>
<dbReference type="Pfam" id="PF01094">
    <property type="entry name" value="ANF_receptor"/>
    <property type="match status" value="1"/>
</dbReference>
<name>A0A6A4X3C6_AMPAM</name>